<evidence type="ECO:0000256" key="1">
    <source>
        <dbReference type="SAM" id="Phobius"/>
    </source>
</evidence>
<feature type="transmembrane region" description="Helical" evidence="1">
    <location>
        <begin position="36"/>
        <end position="61"/>
    </location>
</feature>
<feature type="transmembrane region" description="Helical" evidence="1">
    <location>
        <begin position="6"/>
        <end position="24"/>
    </location>
</feature>
<dbReference type="AlphaFoldDB" id="A0A6F9EH64"/>
<gene>
    <name evidence="2" type="ORF">COOX1_3550</name>
</gene>
<reference evidence="2 3" key="1">
    <citation type="submission" date="2020-04" db="EMBL/GenBank/DDBJ databases">
        <authorList>
            <person name="Hogendoorn C."/>
        </authorList>
    </citation>
    <scope>NUCLEOTIDE SEQUENCE [LARGE SCALE GENOMIC DNA]</scope>
    <source>
        <strain evidence="2">COOX1</strain>
    </source>
</reference>
<sequence length="230" mass="24712">MLSITAWVAWAAAVVSLGLAGSMIKRWAKRGGAHHFWWAASFLLYTVAAFGEGYALVWGWTSAIYKIYYYAALVLVATMAAGEVDLLGRGRRGWARWTFTAYVVVVSLVFLVHLISLGPLDMTRFRGAGTAIGGEAMPGLVRAWYPLLLSMVGGVILIVGPLWSWWETRQPSGLLIAFGAIILSAAGSAAKTGYPALLPISELVGILIIWLGVMRAGSAPRTEQPDGKGE</sequence>
<keyword evidence="1" id="KW-0812">Transmembrane</keyword>
<accession>A0A6F9EH64</accession>
<evidence type="ECO:0000313" key="2">
    <source>
        <dbReference type="EMBL" id="CAB3396304.1"/>
    </source>
</evidence>
<feature type="transmembrane region" description="Helical" evidence="1">
    <location>
        <begin position="143"/>
        <end position="166"/>
    </location>
</feature>
<organism evidence="2 3">
    <name type="scientific">Kyrpidia spormannii</name>
    <dbReference type="NCBI Taxonomy" id="2055160"/>
    <lineage>
        <taxon>Bacteria</taxon>
        <taxon>Bacillati</taxon>
        <taxon>Bacillota</taxon>
        <taxon>Bacilli</taxon>
        <taxon>Bacillales</taxon>
        <taxon>Alicyclobacillaceae</taxon>
        <taxon>Kyrpidia</taxon>
    </lineage>
</organism>
<keyword evidence="1" id="KW-0472">Membrane</keyword>
<protein>
    <submittedName>
        <fullName evidence="2">Uncharacterized protein</fullName>
    </submittedName>
</protein>
<evidence type="ECO:0000313" key="3">
    <source>
        <dbReference type="Proteomes" id="UP000502196"/>
    </source>
</evidence>
<keyword evidence="1" id="KW-1133">Transmembrane helix</keyword>
<feature type="transmembrane region" description="Helical" evidence="1">
    <location>
        <begin position="196"/>
        <end position="213"/>
    </location>
</feature>
<dbReference type="Proteomes" id="UP000502196">
    <property type="component" value="Chromosome"/>
</dbReference>
<feature type="transmembrane region" description="Helical" evidence="1">
    <location>
        <begin position="67"/>
        <end position="87"/>
    </location>
</feature>
<feature type="transmembrane region" description="Helical" evidence="1">
    <location>
        <begin position="99"/>
        <end position="117"/>
    </location>
</feature>
<feature type="transmembrane region" description="Helical" evidence="1">
    <location>
        <begin position="173"/>
        <end position="190"/>
    </location>
</feature>
<name>A0A6F9EH64_9BACL</name>
<dbReference type="EMBL" id="LR792683">
    <property type="protein sequence ID" value="CAB3396304.1"/>
    <property type="molecule type" value="Genomic_DNA"/>
</dbReference>
<proteinExistence type="predicted"/>